<dbReference type="AlphaFoldDB" id="A0A0E9VHL4"/>
<proteinExistence type="predicted"/>
<organism evidence="1">
    <name type="scientific">Anguilla anguilla</name>
    <name type="common">European freshwater eel</name>
    <name type="synonym">Muraena anguilla</name>
    <dbReference type="NCBI Taxonomy" id="7936"/>
    <lineage>
        <taxon>Eukaryota</taxon>
        <taxon>Metazoa</taxon>
        <taxon>Chordata</taxon>
        <taxon>Craniata</taxon>
        <taxon>Vertebrata</taxon>
        <taxon>Euteleostomi</taxon>
        <taxon>Actinopterygii</taxon>
        <taxon>Neopterygii</taxon>
        <taxon>Teleostei</taxon>
        <taxon>Anguilliformes</taxon>
        <taxon>Anguillidae</taxon>
        <taxon>Anguilla</taxon>
    </lineage>
</organism>
<protein>
    <submittedName>
        <fullName evidence="1">Uncharacterized protein</fullName>
    </submittedName>
</protein>
<dbReference type="EMBL" id="GBXM01031864">
    <property type="protein sequence ID" value="JAH76713.1"/>
    <property type="molecule type" value="Transcribed_RNA"/>
</dbReference>
<sequence>MAPLKGRLLHFCAYKAGVKASCKTLCASICCFCFFGFFHQMDQT</sequence>
<name>A0A0E9VHL4_ANGAN</name>
<evidence type="ECO:0000313" key="1">
    <source>
        <dbReference type="EMBL" id="JAH76713.1"/>
    </source>
</evidence>
<reference evidence="1" key="2">
    <citation type="journal article" date="2015" name="Fish Shellfish Immunol.">
        <title>Early steps in the European eel (Anguilla anguilla)-Vibrio vulnificus interaction in the gills: Role of the RtxA13 toxin.</title>
        <authorList>
            <person name="Callol A."/>
            <person name="Pajuelo D."/>
            <person name="Ebbesson L."/>
            <person name="Teles M."/>
            <person name="MacKenzie S."/>
            <person name="Amaro C."/>
        </authorList>
    </citation>
    <scope>NUCLEOTIDE SEQUENCE</scope>
</reference>
<accession>A0A0E9VHL4</accession>
<reference evidence="1" key="1">
    <citation type="submission" date="2014-11" db="EMBL/GenBank/DDBJ databases">
        <authorList>
            <person name="Amaro Gonzalez C."/>
        </authorList>
    </citation>
    <scope>NUCLEOTIDE SEQUENCE</scope>
</reference>